<organism evidence="2">
    <name type="scientific">Schistocephalus solidus</name>
    <name type="common">Tapeworm</name>
    <dbReference type="NCBI Taxonomy" id="70667"/>
    <lineage>
        <taxon>Eukaryota</taxon>
        <taxon>Metazoa</taxon>
        <taxon>Spiralia</taxon>
        <taxon>Lophotrochozoa</taxon>
        <taxon>Platyhelminthes</taxon>
        <taxon>Cestoda</taxon>
        <taxon>Eucestoda</taxon>
        <taxon>Diphyllobothriidea</taxon>
        <taxon>Diphyllobothriidae</taxon>
        <taxon>Schistocephalus</taxon>
    </lineage>
</organism>
<reference evidence="2" key="1">
    <citation type="submission" date="2016-01" db="EMBL/GenBank/DDBJ databases">
        <title>Reference transcriptome for the parasite Schistocephalus solidus: insights into the molecular evolution of parasitism.</title>
        <authorList>
            <person name="Hebert F.O."/>
            <person name="Grambauer S."/>
            <person name="Barber I."/>
            <person name="Landry C.R."/>
            <person name="Aubin-Horth N."/>
        </authorList>
    </citation>
    <scope>NUCLEOTIDE SEQUENCE</scope>
</reference>
<dbReference type="EMBL" id="GEEE01023430">
    <property type="protein sequence ID" value="JAP39795.1"/>
    <property type="molecule type" value="Transcribed_RNA"/>
</dbReference>
<evidence type="ECO:0000313" key="2">
    <source>
        <dbReference type="EMBL" id="JAP39795.1"/>
    </source>
</evidence>
<gene>
    <name evidence="2" type="ORF">TR148788</name>
</gene>
<protein>
    <submittedName>
        <fullName evidence="2">Uncharacterized protein</fullName>
    </submittedName>
</protein>
<accession>A0A0X3NJL3</accession>
<proteinExistence type="predicted"/>
<sequence length="496" mass="54630">MEDYRRVILILLMIGVSSKVLCSQYRKDLDTKETSLSFQASVEFKYRDPKVKSLLRQIGSTFGGLLLVKKLVLEMNKIPGPPTLPGRLLPALIGLLNAKYGPKIVKVLIKTTTEAFLFDPHDGRETLLEQLRLRNQESDETTTGSIISPETAESILKVLFDAEASQTSLAVKIMQYFSNKGNLLQLIKLTLFGSHVDQLFNLPAESGNQVTILSTLPRNRKKMLFMAGGDVLAKVIGGLREGQIIDGVAENIREAIKQCVILKGLCGKSSSNFKLPELLAPNKEYLNLGMVHATESIKTSEMAVTLKRLVTNSLEHPTVKQVYSKIQNMMNESVEISPLPTDKRTVLRESVKLAKDSLANSRQKSLIKQILPKMAEYLVQSWKEEGLGRLLGSTVLDVLTSPYLNNLVMLATKINIGDPSNLSSKLSQFFGSGSSQTSFFATIQRKLGKDSAASITENFLNYLAATDDNSDSETSSGVVNLSDILGSLEQRIVMVT</sequence>
<feature type="chain" id="PRO_5007050622" evidence="1">
    <location>
        <begin position="23"/>
        <end position="496"/>
    </location>
</feature>
<feature type="signal peptide" evidence="1">
    <location>
        <begin position="1"/>
        <end position="22"/>
    </location>
</feature>
<keyword evidence="1" id="KW-0732">Signal</keyword>
<name>A0A0X3NJL3_SCHSO</name>
<dbReference type="AlphaFoldDB" id="A0A0X3NJL3"/>
<evidence type="ECO:0000256" key="1">
    <source>
        <dbReference type="SAM" id="SignalP"/>
    </source>
</evidence>